<keyword evidence="1" id="KW-1133">Transmembrane helix</keyword>
<reference evidence="2 3" key="1">
    <citation type="submission" date="2016-03" db="EMBL/GenBank/DDBJ databases">
        <title>EvidentialGene: Evidence-directed Construction of Genes on Genomes.</title>
        <authorList>
            <person name="Gilbert D.G."/>
            <person name="Choi J.-H."/>
            <person name="Mockaitis K."/>
            <person name="Colbourne J."/>
            <person name="Pfrender M."/>
        </authorList>
    </citation>
    <scope>NUCLEOTIDE SEQUENCE [LARGE SCALE GENOMIC DNA]</scope>
    <source>
        <strain evidence="2 3">Xinb3</strain>
        <tissue evidence="2">Complete organism</tissue>
    </source>
</reference>
<evidence type="ECO:0000313" key="2">
    <source>
        <dbReference type="EMBL" id="KZS07797.1"/>
    </source>
</evidence>
<dbReference type="Proteomes" id="UP000076858">
    <property type="component" value="Unassembled WGS sequence"/>
</dbReference>
<evidence type="ECO:0000313" key="3">
    <source>
        <dbReference type="Proteomes" id="UP000076858"/>
    </source>
</evidence>
<accession>A0A164QIY1</accession>
<dbReference type="EMBL" id="LRGB01002387">
    <property type="protein sequence ID" value="KZS07797.1"/>
    <property type="molecule type" value="Genomic_DNA"/>
</dbReference>
<name>A0A164QIY1_9CRUS</name>
<sequence>MFFSCLLMFFYYIFFYNIFFNPLSLMYVFFSNTLLKKTVLCSLLLCKWAIIRRLVEDASKEASHNNKCVDEVRSPF</sequence>
<feature type="transmembrane region" description="Helical" evidence="1">
    <location>
        <begin position="6"/>
        <end position="30"/>
    </location>
</feature>
<organism evidence="2 3">
    <name type="scientific">Daphnia magna</name>
    <dbReference type="NCBI Taxonomy" id="35525"/>
    <lineage>
        <taxon>Eukaryota</taxon>
        <taxon>Metazoa</taxon>
        <taxon>Ecdysozoa</taxon>
        <taxon>Arthropoda</taxon>
        <taxon>Crustacea</taxon>
        <taxon>Branchiopoda</taxon>
        <taxon>Diplostraca</taxon>
        <taxon>Cladocera</taxon>
        <taxon>Anomopoda</taxon>
        <taxon>Daphniidae</taxon>
        <taxon>Daphnia</taxon>
    </lineage>
</organism>
<keyword evidence="3" id="KW-1185">Reference proteome</keyword>
<keyword evidence="1" id="KW-0472">Membrane</keyword>
<protein>
    <submittedName>
        <fullName evidence="2">Uncharacterized protein</fullName>
    </submittedName>
</protein>
<gene>
    <name evidence="2" type="ORF">APZ42_028425</name>
</gene>
<comment type="caution">
    <text evidence="2">The sequence shown here is derived from an EMBL/GenBank/DDBJ whole genome shotgun (WGS) entry which is preliminary data.</text>
</comment>
<dbReference type="AlphaFoldDB" id="A0A164QIY1"/>
<keyword evidence="1" id="KW-0812">Transmembrane</keyword>
<evidence type="ECO:0000256" key="1">
    <source>
        <dbReference type="SAM" id="Phobius"/>
    </source>
</evidence>
<proteinExistence type="predicted"/>